<dbReference type="Proteomes" id="UP000034783">
    <property type="component" value="Unassembled WGS sequence"/>
</dbReference>
<protein>
    <submittedName>
        <fullName evidence="5">GTPase obg</fullName>
    </submittedName>
</protein>
<dbReference type="GO" id="GO:0003924">
    <property type="term" value="F:GTPase activity"/>
    <property type="evidence" value="ECO:0007669"/>
    <property type="project" value="InterPro"/>
</dbReference>
<sequence length="206" mass="22764">MINKLTGTTNAKVANYNFTTLEPNLGVWELDRGRKVIVADIPGLIEGASKGKGLGDDFLRHVERTKVLIHLVDPIADRDLAVTPEKVYSSFCVIKHELASYSGGLWDITAKPQLVVINKADLTEVAEAMPAILELFKANGVEVFGISAATGLGLEELRKRLLAVYPKLDENAPQVYDQILPVYKKYTLYNLPGSTKRQVLTKNMRV</sequence>
<accession>A0A0G1JFP9</accession>
<evidence type="ECO:0000256" key="2">
    <source>
        <dbReference type="ARBA" id="ARBA00022842"/>
    </source>
</evidence>
<dbReference type="Pfam" id="PF01926">
    <property type="entry name" value="MMR_HSR1"/>
    <property type="match status" value="1"/>
</dbReference>
<dbReference type="CDD" id="cd01898">
    <property type="entry name" value="Obg"/>
    <property type="match status" value="1"/>
</dbReference>
<name>A0A0G1JFP9_UNCKA</name>
<dbReference type="InterPro" id="IPR006074">
    <property type="entry name" value="GTP1-OBG_CS"/>
</dbReference>
<dbReference type="EMBL" id="LCJD01000002">
    <property type="protein sequence ID" value="KKT70110.1"/>
    <property type="molecule type" value="Genomic_DNA"/>
</dbReference>
<feature type="domain" description="OBG-type G" evidence="4">
    <location>
        <begin position="1"/>
        <end position="166"/>
    </location>
</feature>
<dbReference type="PROSITE" id="PS51710">
    <property type="entry name" value="G_OBG"/>
    <property type="match status" value="1"/>
</dbReference>
<keyword evidence="2" id="KW-0460">Magnesium</keyword>
<dbReference type="PATRIC" id="fig|1619116.3.peg.44"/>
<evidence type="ECO:0000256" key="1">
    <source>
        <dbReference type="ARBA" id="ARBA00022741"/>
    </source>
</evidence>
<gene>
    <name evidence="5" type="ORF">UW65_C0002G0006</name>
</gene>
<dbReference type="InterPro" id="IPR031167">
    <property type="entry name" value="G_OBG"/>
</dbReference>
<reference evidence="5 6" key="1">
    <citation type="journal article" date="2015" name="Nature">
        <title>rRNA introns, odd ribosomes, and small enigmatic genomes across a large radiation of phyla.</title>
        <authorList>
            <person name="Brown C.T."/>
            <person name="Hug L.A."/>
            <person name="Thomas B.C."/>
            <person name="Sharon I."/>
            <person name="Castelle C.J."/>
            <person name="Singh A."/>
            <person name="Wilkins M.J."/>
            <person name="Williams K.H."/>
            <person name="Banfield J.F."/>
        </authorList>
    </citation>
    <scope>NUCLEOTIDE SEQUENCE [LARGE SCALE GENOMIC DNA]</scope>
</reference>
<dbReference type="Gene3D" id="3.40.50.300">
    <property type="entry name" value="P-loop containing nucleotide triphosphate hydrolases"/>
    <property type="match status" value="1"/>
</dbReference>
<keyword evidence="1" id="KW-0547">Nucleotide-binding</keyword>
<dbReference type="InterPro" id="IPR027417">
    <property type="entry name" value="P-loop_NTPase"/>
</dbReference>
<dbReference type="PRINTS" id="PR00326">
    <property type="entry name" value="GTP1OBG"/>
</dbReference>
<evidence type="ECO:0000259" key="4">
    <source>
        <dbReference type="PROSITE" id="PS51710"/>
    </source>
</evidence>
<evidence type="ECO:0000313" key="6">
    <source>
        <dbReference type="Proteomes" id="UP000034783"/>
    </source>
</evidence>
<dbReference type="AlphaFoldDB" id="A0A0G1JFP9"/>
<proteinExistence type="predicted"/>
<comment type="caution">
    <text evidence="5">The sequence shown here is derived from an EMBL/GenBank/DDBJ whole genome shotgun (WGS) entry which is preliminary data.</text>
</comment>
<keyword evidence="3" id="KW-0342">GTP-binding</keyword>
<dbReference type="PANTHER" id="PTHR11702:SF31">
    <property type="entry name" value="MITOCHONDRIAL RIBOSOME-ASSOCIATED GTPASE 2"/>
    <property type="match status" value="1"/>
</dbReference>
<evidence type="ECO:0000313" key="5">
    <source>
        <dbReference type="EMBL" id="KKT70110.1"/>
    </source>
</evidence>
<organism evidence="5 6">
    <name type="scientific">candidate division WWE3 bacterium GW2011_GWB1_44_4</name>
    <dbReference type="NCBI Taxonomy" id="1619116"/>
    <lineage>
        <taxon>Bacteria</taxon>
        <taxon>Katanobacteria</taxon>
    </lineage>
</organism>
<dbReference type="PROSITE" id="PS00905">
    <property type="entry name" value="GTP1_OBG"/>
    <property type="match status" value="1"/>
</dbReference>
<evidence type="ECO:0000256" key="3">
    <source>
        <dbReference type="ARBA" id="ARBA00023134"/>
    </source>
</evidence>
<dbReference type="GO" id="GO:0005525">
    <property type="term" value="F:GTP binding"/>
    <property type="evidence" value="ECO:0007669"/>
    <property type="project" value="UniProtKB-KW"/>
</dbReference>
<dbReference type="InterPro" id="IPR045086">
    <property type="entry name" value="OBG_GTPase"/>
</dbReference>
<dbReference type="PANTHER" id="PTHR11702">
    <property type="entry name" value="DEVELOPMENTALLY REGULATED GTP-BINDING PROTEIN-RELATED"/>
    <property type="match status" value="1"/>
</dbReference>
<dbReference type="InterPro" id="IPR006073">
    <property type="entry name" value="GTP-bd"/>
</dbReference>
<dbReference type="SUPFAM" id="SSF52540">
    <property type="entry name" value="P-loop containing nucleoside triphosphate hydrolases"/>
    <property type="match status" value="1"/>
</dbReference>